<proteinExistence type="predicted"/>
<dbReference type="AlphaFoldDB" id="A0A6A6EB46"/>
<dbReference type="EMBL" id="ML994627">
    <property type="protein sequence ID" value="KAF2187360.1"/>
    <property type="molecule type" value="Genomic_DNA"/>
</dbReference>
<evidence type="ECO:0000313" key="1">
    <source>
        <dbReference type="EMBL" id="KAF2187360.1"/>
    </source>
</evidence>
<evidence type="ECO:0000313" key="2">
    <source>
        <dbReference type="Proteomes" id="UP000800200"/>
    </source>
</evidence>
<name>A0A6A6EB46_9PEZI</name>
<reference evidence="1" key="1">
    <citation type="journal article" date="2020" name="Stud. Mycol.">
        <title>101 Dothideomycetes genomes: a test case for predicting lifestyles and emergence of pathogens.</title>
        <authorList>
            <person name="Haridas S."/>
            <person name="Albert R."/>
            <person name="Binder M."/>
            <person name="Bloem J."/>
            <person name="Labutti K."/>
            <person name="Salamov A."/>
            <person name="Andreopoulos B."/>
            <person name="Baker S."/>
            <person name="Barry K."/>
            <person name="Bills G."/>
            <person name="Bluhm B."/>
            <person name="Cannon C."/>
            <person name="Castanera R."/>
            <person name="Culley D."/>
            <person name="Daum C."/>
            <person name="Ezra D."/>
            <person name="Gonzalez J."/>
            <person name="Henrissat B."/>
            <person name="Kuo A."/>
            <person name="Liang C."/>
            <person name="Lipzen A."/>
            <person name="Lutzoni F."/>
            <person name="Magnuson J."/>
            <person name="Mondo S."/>
            <person name="Nolan M."/>
            <person name="Ohm R."/>
            <person name="Pangilinan J."/>
            <person name="Park H.-J."/>
            <person name="Ramirez L."/>
            <person name="Alfaro M."/>
            <person name="Sun H."/>
            <person name="Tritt A."/>
            <person name="Yoshinaga Y."/>
            <person name="Zwiers L.-H."/>
            <person name="Turgeon B."/>
            <person name="Goodwin S."/>
            <person name="Spatafora J."/>
            <person name="Crous P."/>
            <person name="Grigoriev I."/>
        </authorList>
    </citation>
    <scope>NUCLEOTIDE SEQUENCE</scope>
    <source>
        <strain evidence="1">CBS 207.26</strain>
    </source>
</reference>
<protein>
    <submittedName>
        <fullName evidence="1">Uncharacterized protein</fullName>
    </submittedName>
</protein>
<organism evidence="1 2">
    <name type="scientific">Zopfia rhizophila CBS 207.26</name>
    <dbReference type="NCBI Taxonomy" id="1314779"/>
    <lineage>
        <taxon>Eukaryota</taxon>
        <taxon>Fungi</taxon>
        <taxon>Dikarya</taxon>
        <taxon>Ascomycota</taxon>
        <taxon>Pezizomycotina</taxon>
        <taxon>Dothideomycetes</taxon>
        <taxon>Dothideomycetes incertae sedis</taxon>
        <taxon>Zopfiaceae</taxon>
        <taxon>Zopfia</taxon>
    </lineage>
</organism>
<gene>
    <name evidence="1" type="ORF">K469DRAFT_112432</name>
</gene>
<accession>A0A6A6EB46</accession>
<dbReference type="Proteomes" id="UP000800200">
    <property type="component" value="Unassembled WGS sequence"/>
</dbReference>
<keyword evidence="2" id="KW-1185">Reference proteome</keyword>
<sequence length="173" mass="19049">MVPANSREPPQPPQSAYRSTILLLVGMSLTHSSALTILPRELRDSIYGLASIKLAALSYIDIPANVSTFVAKAGSNRCVNIGPFSIHLSFTSALDPQPPLLSKQFACEYAAEIYRFSHVMITLSNDPIFALKLTRDAKPGECPKPYSCYASLLSQVSLMYNQYSRVPRRPVEV</sequence>